<accession>A0ABW6LJK5</accession>
<dbReference type="EMBL" id="JBIAFP010000017">
    <property type="protein sequence ID" value="MFE9228268.1"/>
    <property type="molecule type" value="Genomic_DNA"/>
</dbReference>
<evidence type="ECO:0000313" key="4">
    <source>
        <dbReference type="EMBL" id="MFE9228268.1"/>
    </source>
</evidence>
<dbReference type="RefSeq" id="WP_358285798.1">
    <property type="nucleotide sequence ID" value="NZ_JBEYGJ010000024.1"/>
</dbReference>
<reference evidence="4 5" key="1">
    <citation type="submission" date="2024-10" db="EMBL/GenBank/DDBJ databases">
        <title>The Natural Products Discovery Center: Release of the First 8490 Sequenced Strains for Exploring Actinobacteria Biosynthetic Diversity.</title>
        <authorList>
            <person name="Kalkreuter E."/>
            <person name="Kautsar S.A."/>
            <person name="Yang D."/>
            <person name="Bader C.D."/>
            <person name="Teijaro C.N."/>
            <person name="Fluegel L."/>
            <person name="Davis C.M."/>
            <person name="Simpson J.R."/>
            <person name="Lauterbach L."/>
            <person name="Steele A.D."/>
            <person name="Gui C."/>
            <person name="Meng S."/>
            <person name="Li G."/>
            <person name="Viehrig K."/>
            <person name="Ye F."/>
            <person name="Su P."/>
            <person name="Kiefer A.F."/>
            <person name="Nichols A."/>
            <person name="Cepeda A.J."/>
            <person name="Yan W."/>
            <person name="Fan B."/>
            <person name="Jiang Y."/>
            <person name="Adhikari A."/>
            <person name="Zheng C.-J."/>
            <person name="Schuster L."/>
            <person name="Cowan T.M."/>
            <person name="Smanski M.J."/>
            <person name="Chevrette M.G."/>
            <person name="De Carvalho L.P.S."/>
            <person name="Shen B."/>
        </authorList>
    </citation>
    <scope>NUCLEOTIDE SEQUENCE [LARGE SCALE GENOMIC DNA]</scope>
    <source>
        <strain evidence="4 5">NPDC007066</strain>
    </source>
</reference>
<evidence type="ECO:0000313" key="5">
    <source>
        <dbReference type="Proteomes" id="UP001601288"/>
    </source>
</evidence>
<name>A0ABW6LJK5_9ACTN</name>
<comment type="cofactor">
    <cofactor evidence="1">
        <name>pyridoxal 5'-phosphate</name>
        <dbReference type="ChEBI" id="CHEBI:597326"/>
    </cofactor>
</comment>
<evidence type="ECO:0000259" key="3">
    <source>
        <dbReference type="Pfam" id="PF00291"/>
    </source>
</evidence>
<comment type="caution">
    <text evidence="4">The sequence shown here is derived from an EMBL/GenBank/DDBJ whole genome shotgun (WGS) entry which is preliminary data.</text>
</comment>
<keyword evidence="2" id="KW-0663">Pyridoxal phosphate</keyword>
<dbReference type="Proteomes" id="UP001601288">
    <property type="component" value="Unassembled WGS sequence"/>
</dbReference>
<organism evidence="4 5">
    <name type="scientific">Streptomyces massasporeus</name>
    <dbReference type="NCBI Taxonomy" id="67324"/>
    <lineage>
        <taxon>Bacteria</taxon>
        <taxon>Bacillati</taxon>
        <taxon>Actinomycetota</taxon>
        <taxon>Actinomycetes</taxon>
        <taxon>Kitasatosporales</taxon>
        <taxon>Streptomycetaceae</taxon>
        <taxon>Streptomyces</taxon>
    </lineage>
</organism>
<dbReference type="InterPro" id="IPR036052">
    <property type="entry name" value="TrpB-like_PALP_sf"/>
</dbReference>
<dbReference type="InterPro" id="IPR001926">
    <property type="entry name" value="TrpB-like_PALP"/>
</dbReference>
<evidence type="ECO:0000256" key="1">
    <source>
        <dbReference type="ARBA" id="ARBA00001933"/>
    </source>
</evidence>
<feature type="domain" description="Tryptophan synthase beta chain-like PALP" evidence="3">
    <location>
        <begin position="35"/>
        <end position="131"/>
    </location>
</feature>
<keyword evidence="5" id="KW-1185">Reference proteome</keyword>
<dbReference type="Pfam" id="PF00291">
    <property type="entry name" value="PALP"/>
    <property type="match status" value="1"/>
</dbReference>
<sequence length="163" mass="16596">MLSVWCGRARAPGEAGPVARASASPPSWAGHRRGLPFIGVCAAGAPAMATSRRTGVPEATGPVSTMADGITVRVPVPAAVAWMREVVDDVLLVEEDIRLAPRTVRDALGLILEPSGAVGIAAALRHDLGTAPLGTILTGGNYSPGLLAELAPDPARVNRPVSA</sequence>
<gene>
    <name evidence="4" type="ORF">ACFYM3_27300</name>
</gene>
<dbReference type="Gene3D" id="3.40.50.1100">
    <property type="match status" value="1"/>
</dbReference>
<evidence type="ECO:0000256" key="2">
    <source>
        <dbReference type="ARBA" id="ARBA00022898"/>
    </source>
</evidence>
<dbReference type="SUPFAM" id="SSF53686">
    <property type="entry name" value="Tryptophan synthase beta subunit-like PLP-dependent enzymes"/>
    <property type="match status" value="1"/>
</dbReference>
<protein>
    <submittedName>
        <fullName evidence="4">Pyridoxal-phosphate dependent enzyme</fullName>
    </submittedName>
</protein>
<proteinExistence type="predicted"/>